<gene>
    <name evidence="2" type="ORF">D1627_02460</name>
</gene>
<dbReference type="Pfam" id="PF13524">
    <property type="entry name" value="Glyco_trans_1_2"/>
    <property type="match status" value="1"/>
</dbReference>
<sequence>MNIVILGLSITSSWGNGHATTFRGLVRELNKQGHHVLFLERDVPWNTGKRDLPNPDYCQTALYVSLEDLEVRFTEQVKQADMVIVGSYVPQGVKVGEWVVNTAKGIKAFYDLDTPVTLAKLERGDYEYLHPDLIQKYDLYLSSTGGPTLEMLEQTYHAPMARAFYRSVDPEVYFPKLVETKWDLGYQGIYSEERQPQLEKLMVDAAKQWPLGRFAVAGQQFPGSIKWPANVQYIEDMPASEHQHFYNSQRFTLNITRADMATVGYTPSARLFEAAACCTPIITDNWDGLETFFEPETEILIASSAKDSLRYLREICKSDRKLIAERARKKVMANHTTTHRVNQLMRYVEDLGATTYSIVNTKGTVSQAM</sequence>
<dbReference type="OrthoDB" id="9813806at2"/>
<dbReference type="InterPro" id="IPR055259">
    <property type="entry name" value="YkvP/CgeB_Glyco_trans-like"/>
</dbReference>
<dbReference type="EMBL" id="QWGE01000001">
    <property type="protein sequence ID" value="RIJ42729.1"/>
    <property type="molecule type" value="Genomic_DNA"/>
</dbReference>
<dbReference type="GO" id="GO:0016740">
    <property type="term" value="F:transferase activity"/>
    <property type="evidence" value="ECO:0007669"/>
    <property type="project" value="UniProtKB-KW"/>
</dbReference>
<protein>
    <submittedName>
        <fullName evidence="2">Glycosyltransferase</fullName>
    </submittedName>
</protein>
<dbReference type="AlphaFoldDB" id="A0A399SIL0"/>
<feature type="domain" description="Spore protein YkvP/CgeB glycosyl transferase-like" evidence="1">
    <location>
        <begin position="200"/>
        <end position="345"/>
    </location>
</feature>
<accession>A0A399SIL0</accession>
<proteinExistence type="predicted"/>
<dbReference type="Gene3D" id="3.40.50.2000">
    <property type="entry name" value="Glycogen Phosphorylase B"/>
    <property type="match status" value="1"/>
</dbReference>
<evidence type="ECO:0000313" key="3">
    <source>
        <dbReference type="Proteomes" id="UP000266005"/>
    </source>
</evidence>
<keyword evidence="2" id="KW-0808">Transferase</keyword>
<name>A0A399SIL0_9BACT</name>
<dbReference type="Proteomes" id="UP000266005">
    <property type="component" value="Unassembled WGS sequence"/>
</dbReference>
<comment type="caution">
    <text evidence="2">The sequence shown here is derived from an EMBL/GenBank/DDBJ whole genome shotgun (WGS) entry which is preliminary data.</text>
</comment>
<evidence type="ECO:0000259" key="1">
    <source>
        <dbReference type="Pfam" id="PF13524"/>
    </source>
</evidence>
<dbReference type="RefSeq" id="WP_119430611.1">
    <property type="nucleotide sequence ID" value="NZ_QWGE01000001.1"/>
</dbReference>
<evidence type="ECO:0000313" key="2">
    <source>
        <dbReference type="EMBL" id="RIJ42729.1"/>
    </source>
</evidence>
<dbReference type="SUPFAM" id="SSF53756">
    <property type="entry name" value="UDP-Glycosyltransferase/glycogen phosphorylase"/>
    <property type="match status" value="1"/>
</dbReference>
<reference evidence="3" key="1">
    <citation type="submission" date="2018-08" db="EMBL/GenBank/DDBJ databases">
        <title>Mucilaginibacter sp. MYSH2.</title>
        <authorList>
            <person name="Seo T."/>
        </authorList>
    </citation>
    <scope>NUCLEOTIDE SEQUENCE [LARGE SCALE GENOMIC DNA]</scope>
    <source>
        <strain evidence="3">KIRAN</strain>
    </source>
</reference>
<keyword evidence="3" id="KW-1185">Reference proteome</keyword>
<organism evidence="2 3">
    <name type="scientific">Pontibacter oryzae</name>
    <dbReference type="NCBI Taxonomy" id="2304593"/>
    <lineage>
        <taxon>Bacteria</taxon>
        <taxon>Pseudomonadati</taxon>
        <taxon>Bacteroidota</taxon>
        <taxon>Cytophagia</taxon>
        <taxon>Cytophagales</taxon>
        <taxon>Hymenobacteraceae</taxon>
        <taxon>Pontibacter</taxon>
    </lineage>
</organism>